<keyword evidence="4 9" id="KW-0812">Transmembrane</keyword>
<dbReference type="SUPFAM" id="SSF90123">
    <property type="entry name" value="ABC transporter transmembrane region"/>
    <property type="match status" value="1"/>
</dbReference>
<dbReference type="Pfam" id="PF00005">
    <property type="entry name" value="ABC_tran"/>
    <property type="match status" value="1"/>
</dbReference>
<dbReference type="GO" id="GO:0016887">
    <property type="term" value="F:ATP hydrolysis activity"/>
    <property type="evidence" value="ECO:0007669"/>
    <property type="project" value="InterPro"/>
</dbReference>
<dbReference type="PROSITE" id="PS50929">
    <property type="entry name" value="ABC_TM1F"/>
    <property type="match status" value="1"/>
</dbReference>
<keyword evidence="7 9" id="KW-1133">Transmembrane helix</keyword>
<comment type="subcellular location">
    <subcellularLocation>
        <location evidence="1">Cell membrane</location>
        <topology evidence="1">Multi-pass membrane protein</topology>
    </subcellularLocation>
</comment>
<dbReference type="PROSITE" id="PS00211">
    <property type="entry name" value="ABC_TRANSPORTER_1"/>
    <property type="match status" value="1"/>
</dbReference>
<keyword evidence="8 9" id="KW-0472">Membrane</keyword>
<evidence type="ECO:0000256" key="4">
    <source>
        <dbReference type="ARBA" id="ARBA00022692"/>
    </source>
</evidence>
<evidence type="ECO:0000256" key="1">
    <source>
        <dbReference type="ARBA" id="ARBA00004651"/>
    </source>
</evidence>
<dbReference type="PANTHER" id="PTHR43394">
    <property type="entry name" value="ATP-DEPENDENT PERMEASE MDL1, MITOCHONDRIAL"/>
    <property type="match status" value="1"/>
</dbReference>
<gene>
    <name evidence="12" type="ORF">SDC9_64181</name>
</gene>
<feature type="transmembrane region" description="Helical" evidence="9">
    <location>
        <begin position="61"/>
        <end position="84"/>
    </location>
</feature>
<sequence>MRVHPTFERVFKTYDRLNRVVRENLRGIRVVKSFVREEDEISKFRGVSSEIYDQFTKAERLLALNSPMMQSAVFTCILLISWFGAKTIVAGSMTTGELMSLLSYTNQILMSLMMLSMVFVMIIMSRASAERVVEVLDEISDIAAPALSVAEVPDGSVAFEGVKWRCFEKIDLKIDSGETIGILGGTGSGKSTLVELIPRLYDPNEGVVKVGGRDVREYDLKVLRDAVAVVLQKNTLFSGTIKDNLRWGDENATEEEMRRVCRLAQADGFISAMPDGYDTRLEQGGSNLSGGQRQRLCIARALMKKPKVLILDDSTSAVDTATDAAIRRAFREEIPGVTKLIIAQRVTSVMEADRIVVLDDGRIESVGTHDELMEKSRIYREIYNLQMKEAV</sequence>
<evidence type="ECO:0000259" key="10">
    <source>
        <dbReference type="PROSITE" id="PS50893"/>
    </source>
</evidence>
<evidence type="ECO:0000256" key="5">
    <source>
        <dbReference type="ARBA" id="ARBA00022741"/>
    </source>
</evidence>
<evidence type="ECO:0000256" key="7">
    <source>
        <dbReference type="ARBA" id="ARBA00022989"/>
    </source>
</evidence>
<name>A0A644XNL1_9ZZZZ</name>
<dbReference type="EMBL" id="VSSQ01002860">
    <property type="protein sequence ID" value="MPM17782.1"/>
    <property type="molecule type" value="Genomic_DNA"/>
</dbReference>
<dbReference type="SMART" id="SM00382">
    <property type="entry name" value="AAA"/>
    <property type="match status" value="1"/>
</dbReference>
<dbReference type="AlphaFoldDB" id="A0A644XNL1"/>
<dbReference type="InterPro" id="IPR036640">
    <property type="entry name" value="ABC1_TM_sf"/>
</dbReference>
<dbReference type="GO" id="GO:0005524">
    <property type="term" value="F:ATP binding"/>
    <property type="evidence" value="ECO:0007669"/>
    <property type="project" value="UniProtKB-KW"/>
</dbReference>
<proteinExistence type="predicted"/>
<organism evidence="12">
    <name type="scientific">bioreactor metagenome</name>
    <dbReference type="NCBI Taxonomy" id="1076179"/>
    <lineage>
        <taxon>unclassified sequences</taxon>
        <taxon>metagenomes</taxon>
        <taxon>ecological metagenomes</taxon>
    </lineage>
</organism>
<dbReference type="GO" id="GO:0005886">
    <property type="term" value="C:plasma membrane"/>
    <property type="evidence" value="ECO:0007669"/>
    <property type="project" value="UniProtKB-SubCell"/>
</dbReference>
<dbReference type="PANTHER" id="PTHR43394:SF1">
    <property type="entry name" value="ATP-BINDING CASSETTE SUB-FAMILY B MEMBER 10, MITOCHONDRIAL"/>
    <property type="match status" value="1"/>
</dbReference>
<keyword evidence="2" id="KW-0813">Transport</keyword>
<dbReference type="InterPro" id="IPR027417">
    <property type="entry name" value="P-loop_NTPase"/>
</dbReference>
<dbReference type="InterPro" id="IPR003439">
    <property type="entry name" value="ABC_transporter-like_ATP-bd"/>
</dbReference>
<feature type="domain" description="ABC transmembrane type-1" evidence="11">
    <location>
        <begin position="1"/>
        <end position="124"/>
    </location>
</feature>
<dbReference type="Gene3D" id="1.20.1560.10">
    <property type="entry name" value="ABC transporter type 1, transmembrane domain"/>
    <property type="match status" value="1"/>
</dbReference>
<dbReference type="SUPFAM" id="SSF52540">
    <property type="entry name" value="P-loop containing nucleoside triphosphate hydrolases"/>
    <property type="match status" value="1"/>
</dbReference>
<dbReference type="Pfam" id="PF00664">
    <property type="entry name" value="ABC_membrane"/>
    <property type="match status" value="1"/>
</dbReference>
<reference evidence="12" key="1">
    <citation type="submission" date="2019-08" db="EMBL/GenBank/DDBJ databases">
        <authorList>
            <person name="Kucharzyk K."/>
            <person name="Murdoch R.W."/>
            <person name="Higgins S."/>
            <person name="Loffler F."/>
        </authorList>
    </citation>
    <scope>NUCLEOTIDE SEQUENCE</scope>
</reference>
<evidence type="ECO:0000259" key="11">
    <source>
        <dbReference type="PROSITE" id="PS50929"/>
    </source>
</evidence>
<evidence type="ECO:0000256" key="8">
    <source>
        <dbReference type="ARBA" id="ARBA00023136"/>
    </source>
</evidence>
<evidence type="ECO:0000313" key="12">
    <source>
        <dbReference type="EMBL" id="MPM17782.1"/>
    </source>
</evidence>
<feature type="transmembrane region" description="Helical" evidence="9">
    <location>
        <begin position="104"/>
        <end position="124"/>
    </location>
</feature>
<protein>
    <submittedName>
        <fullName evidence="12">Putative ABC transporter ATP-binding protein</fullName>
    </submittedName>
</protein>
<dbReference type="GO" id="GO:0015421">
    <property type="term" value="F:ABC-type oligopeptide transporter activity"/>
    <property type="evidence" value="ECO:0007669"/>
    <property type="project" value="TreeGrafter"/>
</dbReference>
<comment type="caution">
    <text evidence="12">The sequence shown here is derived from an EMBL/GenBank/DDBJ whole genome shotgun (WGS) entry which is preliminary data.</text>
</comment>
<dbReference type="InterPro" id="IPR003593">
    <property type="entry name" value="AAA+_ATPase"/>
</dbReference>
<dbReference type="PROSITE" id="PS50893">
    <property type="entry name" value="ABC_TRANSPORTER_2"/>
    <property type="match status" value="1"/>
</dbReference>
<keyword evidence="3" id="KW-1003">Cell membrane</keyword>
<evidence type="ECO:0000256" key="3">
    <source>
        <dbReference type="ARBA" id="ARBA00022475"/>
    </source>
</evidence>
<accession>A0A644XNL1</accession>
<dbReference type="InterPro" id="IPR017871">
    <property type="entry name" value="ABC_transporter-like_CS"/>
</dbReference>
<dbReference type="Gene3D" id="3.40.50.300">
    <property type="entry name" value="P-loop containing nucleotide triphosphate hydrolases"/>
    <property type="match status" value="1"/>
</dbReference>
<dbReference type="InterPro" id="IPR039421">
    <property type="entry name" value="Type_1_exporter"/>
</dbReference>
<dbReference type="FunFam" id="3.40.50.300:FF:000221">
    <property type="entry name" value="Multidrug ABC transporter ATP-binding protein"/>
    <property type="match status" value="1"/>
</dbReference>
<evidence type="ECO:0000256" key="2">
    <source>
        <dbReference type="ARBA" id="ARBA00022448"/>
    </source>
</evidence>
<keyword evidence="6 12" id="KW-0067">ATP-binding</keyword>
<keyword evidence="5" id="KW-0547">Nucleotide-binding</keyword>
<dbReference type="InterPro" id="IPR011527">
    <property type="entry name" value="ABC1_TM_dom"/>
</dbReference>
<evidence type="ECO:0000256" key="6">
    <source>
        <dbReference type="ARBA" id="ARBA00022840"/>
    </source>
</evidence>
<evidence type="ECO:0000256" key="9">
    <source>
        <dbReference type="SAM" id="Phobius"/>
    </source>
</evidence>
<feature type="domain" description="ABC transporter" evidence="10">
    <location>
        <begin position="152"/>
        <end position="385"/>
    </location>
</feature>